<gene>
    <name evidence="2" type="ORF">AFI02nite_41350</name>
    <name evidence="3" type="ORF">GNP88_20780</name>
</gene>
<evidence type="ECO:0000313" key="5">
    <source>
        <dbReference type="Proteomes" id="UP000448038"/>
    </source>
</evidence>
<accession>A0A510UNE1</accession>
<dbReference type="Proteomes" id="UP000448038">
    <property type="component" value="Unassembled WGS sequence"/>
</dbReference>
<organism evidence="2 4">
    <name type="scientific">Aliivibrio fischeri</name>
    <name type="common">Vibrio fischeri</name>
    <dbReference type="NCBI Taxonomy" id="668"/>
    <lineage>
        <taxon>Bacteria</taxon>
        <taxon>Pseudomonadati</taxon>
        <taxon>Pseudomonadota</taxon>
        <taxon>Gammaproteobacteria</taxon>
        <taxon>Vibrionales</taxon>
        <taxon>Vibrionaceae</taxon>
        <taxon>Aliivibrio</taxon>
    </lineage>
</organism>
<reference evidence="2 4" key="1">
    <citation type="submission" date="2019-07" db="EMBL/GenBank/DDBJ databases">
        <title>Whole genome shotgun sequence of Aliivibrio fischeri NBRC 101058.</title>
        <authorList>
            <person name="Hosoyama A."/>
            <person name="Uohara A."/>
            <person name="Ohji S."/>
            <person name="Ichikawa N."/>
        </authorList>
    </citation>
    <scope>NUCLEOTIDE SEQUENCE [LARGE SCALE GENOMIC DNA]</scope>
    <source>
        <strain evidence="2 4">NBRC 101058</strain>
    </source>
</reference>
<keyword evidence="1" id="KW-0472">Membrane</keyword>
<protein>
    <submittedName>
        <fullName evidence="3">HlyD family efflux transporter periplasmic adaptor subunit</fullName>
    </submittedName>
</protein>
<dbReference type="EMBL" id="BJTZ01000065">
    <property type="protein sequence ID" value="GEK16099.1"/>
    <property type="molecule type" value="Genomic_DNA"/>
</dbReference>
<dbReference type="PANTHER" id="PTHR30386">
    <property type="entry name" value="MEMBRANE FUSION SUBUNIT OF EMRAB-TOLC MULTIDRUG EFFLUX PUMP"/>
    <property type="match status" value="1"/>
</dbReference>
<dbReference type="RefSeq" id="WP_146866822.1">
    <property type="nucleotide sequence ID" value="NZ_BJTZ01000065.1"/>
</dbReference>
<evidence type="ECO:0000313" key="3">
    <source>
        <dbReference type="EMBL" id="MUK51525.1"/>
    </source>
</evidence>
<evidence type="ECO:0000313" key="4">
    <source>
        <dbReference type="Proteomes" id="UP000321787"/>
    </source>
</evidence>
<dbReference type="AlphaFoldDB" id="A0A510UNE1"/>
<evidence type="ECO:0000256" key="1">
    <source>
        <dbReference type="SAM" id="Phobius"/>
    </source>
</evidence>
<keyword evidence="1" id="KW-1133">Transmembrane helix</keyword>
<sequence length="384" mass="43909">MNTNKKKVQLISFAFVLTFIISFIFIYEYNFYEKELIQGKLSFNSYSSIYAEESGYITYINNNLNVSEKDILITISNSKALLSNIENISLSSQNTKSIKSKIERNKSEHLTTIKKLNSEKKHFEFSIRILTNQLEKAIYNYEKFLELKKIEELRYENDKKLLLKGSISKLELEGRRKSLQNINNEEIKLSLDLSTIKTELSLLKTKSKNVIDDIITSEYIFNSNNEVLTNELITAIKNETYNLTSPVSGTLNISNLSINQLVEKGQFLGQVIVEDVLVATLNITPKMKANINHGDEVVFSVDSYPYVEYGFLIGNVLSISQVNDNEFSHVIKLSIKKSSNLDLIKLRPNMSVQAYIKTNKTSLLKLLFLPINKVIHTDIALDNL</sequence>
<keyword evidence="1" id="KW-0812">Transmembrane</keyword>
<dbReference type="Gene3D" id="2.40.30.170">
    <property type="match status" value="1"/>
</dbReference>
<dbReference type="InterPro" id="IPR050739">
    <property type="entry name" value="MFP"/>
</dbReference>
<feature type="transmembrane region" description="Helical" evidence="1">
    <location>
        <begin position="12"/>
        <end position="32"/>
    </location>
</feature>
<evidence type="ECO:0000313" key="2">
    <source>
        <dbReference type="EMBL" id="GEK16099.1"/>
    </source>
</evidence>
<proteinExistence type="predicted"/>
<comment type="caution">
    <text evidence="2">The sequence shown here is derived from an EMBL/GenBank/DDBJ whole genome shotgun (WGS) entry which is preliminary data.</text>
</comment>
<dbReference type="PANTHER" id="PTHR30386:SF28">
    <property type="entry name" value="EXPORTED PROTEIN"/>
    <property type="match status" value="1"/>
</dbReference>
<reference evidence="3 5" key="2">
    <citation type="submission" date="2019-11" db="EMBL/GenBank/DDBJ databases">
        <title>Using colonization assays and comparative genomics to discover symbiosis behaviors and factors in Vibrio fischeri.</title>
        <authorList>
            <person name="Bongrand C."/>
            <person name="Moriano-Gutierrez S."/>
            <person name="Arevalo P."/>
            <person name="Mcfall-Ngai M."/>
            <person name="Visick K."/>
            <person name="Polz M.F."/>
            <person name="Ruby E.G."/>
        </authorList>
    </citation>
    <scope>NUCLEOTIDE SEQUENCE [LARGE SCALE GENOMIC DNA]</scope>
    <source>
        <strain evidence="3">Emors.4.1</strain>
        <strain evidence="5">emors.4.1</strain>
    </source>
</reference>
<dbReference type="Proteomes" id="UP000321787">
    <property type="component" value="Unassembled WGS sequence"/>
</dbReference>
<dbReference type="EMBL" id="WOBN01000065">
    <property type="protein sequence ID" value="MUK51525.1"/>
    <property type="molecule type" value="Genomic_DNA"/>
</dbReference>
<name>A0A510UNE1_ALIFS</name>